<dbReference type="EMBL" id="CSTE01000002">
    <property type="protein sequence ID" value="CQR50904.1"/>
    <property type="molecule type" value="Genomic_DNA"/>
</dbReference>
<evidence type="ECO:0000313" key="2">
    <source>
        <dbReference type="EMBL" id="CQR50904.1"/>
    </source>
</evidence>
<name>A0A0D6JST9_9EURY</name>
<evidence type="ECO:0000313" key="3">
    <source>
        <dbReference type="Proteomes" id="UP000198902"/>
    </source>
</evidence>
<sequence length="94" mass="10989">MGRSSPTYRDLLRRLEHDWDDFERALRRQDTGPYSRLWGNATRYADAAGYQNPQEPMDAVFLSMLLAHQRALEDLYDELDVADQAAWSPLTDRE</sequence>
<evidence type="ECO:0000259" key="1">
    <source>
        <dbReference type="Pfam" id="PF26485"/>
    </source>
</evidence>
<accession>A0A0D6JST9</accession>
<dbReference type="AlphaFoldDB" id="A0A0D6JST9"/>
<dbReference type="Pfam" id="PF26485">
    <property type="entry name" value="DUF8156"/>
    <property type="match status" value="1"/>
</dbReference>
<reference evidence="3" key="1">
    <citation type="submission" date="2015-03" db="EMBL/GenBank/DDBJ databases">
        <authorList>
            <person name="Urmite Genomes"/>
        </authorList>
    </citation>
    <scope>NUCLEOTIDE SEQUENCE [LARGE SCALE GENOMIC DNA]</scope>
    <source>
        <strain evidence="3">Arc-Hr</strain>
    </source>
</reference>
<dbReference type="RefSeq" id="WP_089779218.1">
    <property type="nucleotide sequence ID" value="NZ_CABLRR010000002.1"/>
</dbReference>
<proteinExistence type="predicted"/>
<organism evidence="2 3">
    <name type="scientific">Haloferax massiliensis</name>
    <dbReference type="NCBI Taxonomy" id="1476858"/>
    <lineage>
        <taxon>Archaea</taxon>
        <taxon>Methanobacteriati</taxon>
        <taxon>Methanobacteriota</taxon>
        <taxon>Stenosarchaea group</taxon>
        <taxon>Halobacteria</taxon>
        <taxon>Halobacteriales</taxon>
        <taxon>Haloferacaceae</taxon>
        <taxon>Haloferax</taxon>
    </lineage>
</organism>
<feature type="domain" description="DUF8156" evidence="1">
    <location>
        <begin position="1"/>
        <end position="84"/>
    </location>
</feature>
<dbReference type="OrthoDB" id="11496at2157"/>
<keyword evidence="3" id="KW-1185">Reference proteome</keyword>
<gene>
    <name evidence="2" type="ORF">BN996_02389</name>
</gene>
<protein>
    <recommendedName>
        <fullName evidence="1">DUF8156 domain-containing protein</fullName>
    </recommendedName>
</protein>
<dbReference type="Proteomes" id="UP000198902">
    <property type="component" value="Unassembled WGS sequence"/>
</dbReference>
<dbReference type="InterPro" id="IPR058469">
    <property type="entry name" value="DUF8156"/>
</dbReference>